<sequence length="81" mass="9333">MNRLIVLLLLTVSCSSSHRIHMQMLHQKYVIKIMHYLPAKRRCCYRVHLGNGSCCQLKLDLSGSSQFRSIAAVRPKLEVHN</sequence>
<organism evidence="2">
    <name type="scientific">Anopheles braziliensis</name>
    <dbReference type="NCBI Taxonomy" id="58242"/>
    <lineage>
        <taxon>Eukaryota</taxon>
        <taxon>Metazoa</taxon>
        <taxon>Ecdysozoa</taxon>
        <taxon>Arthropoda</taxon>
        <taxon>Hexapoda</taxon>
        <taxon>Insecta</taxon>
        <taxon>Pterygota</taxon>
        <taxon>Neoptera</taxon>
        <taxon>Endopterygota</taxon>
        <taxon>Diptera</taxon>
        <taxon>Nematocera</taxon>
        <taxon>Culicoidea</taxon>
        <taxon>Culicidae</taxon>
        <taxon>Anophelinae</taxon>
        <taxon>Anopheles</taxon>
    </lineage>
</organism>
<protein>
    <submittedName>
        <fullName evidence="2">Putative secreted peptide</fullName>
    </submittedName>
</protein>
<proteinExistence type="predicted"/>
<accession>A0A2M3ZVU4</accession>
<feature type="signal peptide" evidence="1">
    <location>
        <begin position="1"/>
        <end position="17"/>
    </location>
</feature>
<name>A0A2M3ZVU4_9DIPT</name>
<evidence type="ECO:0000256" key="1">
    <source>
        <dbReference type="SAM" id="SignalP"/>
    </source>
</evidence>
<evidence type="ECO:0000313" key="2">
    <source>
        <dbReference type="EMBL" id="MBW32687.1"/>
    </source>
</evidence>
<dbReference type="EMBL" id="GGFM01011936">
    <property type="protein sequence ID" value="MBW32687.1"/>
    <property type="molecule type" value="Transcribed_RNA"/>
</dbReference>
<keyword evidence="1" id="KW-0732">Signal</keyword>
<dbReference type="AlphaFoldDB" id="A0A2M3ZVU4"/>
<reference evidence="2" key="1">
    <citation type="submission" date="2018-01" db="EMBL/GenBank/DDBJ databases">
        <title>An insight into the sialome of Amazonian anophelines.</title>
        <authorList>
            <person name="Ribeiro J.M."/>
            <person name="Scarpassa V."/>
            <person name="Calvo E."/>
        </authorList>
    </citation>
    <scope>NUCLEOTIDE SEQUENCE</scope>
    <source>
        <tissue evidence="2">Salivary glands</tissue>
    </source>
</reference>
<feature type="chain" id="PRO_5014915020" evidence="1">
    <location>
        <begin position="18"/>
        <end position="81"/>
    </location>
</feature>